<feature type="compositionally biased region" description="Basic residues" evidence="8">
    <location>
        <begin position="37"/>
        <end position="46"/>
    </location>
</feature>
<evidence type="ECO:0000256" key="6">
    <source>
        <dbReference type="ARBA" id="ARBA00023054"/>
    </source>
</evidence>
<feature type="compositionally biased region" description="Low complexity" evidence="8">
    <location>
        <begin position="736"/>
        <end position="763"/>
    </location>
</feature>
<feature type="compositionally biased region" description="Low complexity" evidence="8">
    <location>
        <begin position="1542"/>
        <end position="1567"/>
    </location>
</feature>
<feature type="compositionally biased region" description="Acidic residues" evidence="8">
    <location>
        <begin position="352"/>
        <end position="361"/>
    </location>
</feature>
<evidence type="ECO:0000256" key="5">
    <source>
        <dbReference type="ARBA" id="ARBA00023016"/>
    </source>
</evidence>
<feature type="compositionally biased region" description="Polar residues" evidence="8">
    <location>
        <begin position="1219"/>
        <end position="1228"/>
    </location>
</feature>
<feature type="compositionally biased region" description="Low complexity" evidence="8">
    <location>
        <begin position="1"/>
        <end position="36"/>
    </location>
</feature>
<feature type="compositionally biased region" description="Polar residues" evidence="8">
    <location>
        <begin position="437"/>
        <end position="447"/>
    </location>
</feature>
<dbReference type="InterPro" id="IPR025279">
    <property type="entry name" value="NST1"/>
</dbReference>
<comment type="subcellular location">
    <subcellularLocation>
        <location evidence="1 7">Cytoplasm</location>
    </subcellularLocation>
</comment>
<feature type="region of interest" description="Disordered" evidence="8">
    <location>
        <begin position="694"/>
        <end position="849"/>
    </location>
</feature>
<feature type="compositionally biased region" description="Low complexity" evidence="8">
    <location>
        <begin position="1229"/>
        <end position="1269"/>
    </location>
</feature>
<dbReference type="PANTHER" id="PTHR36812:SF9">
    <property type="entry name" value="MYB-LIKE PROTEIN X ISOFORM X1"/>
    <property type="match status" value="1"/>
</dbReference>
<feature type="compositionally biased region" description="Gly residues" evidence="8">
    <location>
        <begin position="578"/>
        <end position="600"/>
    </location>
</feature>
<feature type="compositionally biased region" description="Pro residues" evidence="8">
    <location>
        <begin position="700"/>
        <end position="709"/>
    </location>
</feature>
<feature type="region of interest" description="Disordered" evidence="8">
    <location>
        <begin position="1"/>
        <end position="85"/>
    </location>
</feature>
<feature type="compositionally biased region" description="Polar residues" evidence="8">
    <location>
        <begin position="822"/>
        <end position="832"/>
    </location>
</feature>
<evidence type="ECO:0000256" key="1">
    <source>
        <dbReference type="ARBA" id="ARBA00004496"/>
    </source>
</evidence>
<feature type="compositionally biased region" description="Low complexity" evidence="8">
    <location>
        <begin position="1519"/>
        <end position="1535"/>
    </location>
</feature>
<comment type="function">
    <text evidence="7">May act as a negative regulator of salt tolerance.</text>
</comment>
<feature type="compositionally biased region" description="Pro residues" evidence="8">
    <location>
        <begin position="1652"/>
        <end position="1661"/>
    </location>
</feature>
<evidence type="ECO:0000256" key="4">
    <source>
        <dbReference type="ARBA" id="ARBA00022490"/>
    </source>
</evidence>
<feature type="compositionally biased region" description="Basic and acidic residues" evidence="8">
    <location>
        <begin position="714"/>
        <end position="726"/>
    </location>
</feature>
<dbReference type="PANTHER" id="PTHR36812">
    <property type="entry name" value="NEUROFILAMENT TRIPLET M PROTEIN-LIKE PROTEIN"/>
    <property type="match status" value="1"/>
</dbReference>
<feature type="compositionally biased region" description="Basic and acidic residues" evidence="8">
    <location>
        <begin position="1005"/>
        <end position="1151"/>
    </location>
</feature>
<dbReference type="GO" id="GO:0005737">
    <property type="term" value="C:cytoplasm"/>
    <property type="evidence" value="ECO:0007669"/>
    <property type="project" value="UniProtKB-SubCell"/>
</dbReference>
<feature type="region of interest" description="Disordered" evidence="8">
    <location>
        <begin position="882"/>
        <end position="939"/>
    </location>
</feature>
<feature type="compositionally biased region" description="Acidic residues" evidence="8">
    <location>
        <begin position="779"/>
        <end position="813"/>
    </location>
</feature>
<feature type="compositionally biased region" description="Low complexity" evidence="8">
    <location>
        <begin position="1301"/>
        <end position="1310"/>
    </location>
</feature>
<feature type="compositionally biased region" description="Gly residues" evidence="8">
    <location>
        <begin position="1360"/>
        <end position="1371"/>
    </location>
</feature>
<feature type="region of interest" description="Disordered" evidence="8">
    <location>
        <begin position="977"/>
        <end position="1376"/>
    </location>
</feature>
<feature type="compositionally biased region" description="Low complexity" evidence="8">
    <location>
        <begin position="1154"/>
        <end position="1192"/>
    </location>
</feature>
<feature type="compositionally biased region" description="Acidic residues" evidence="8">
    <location>
        <begin position="893"/>
        <end position="931"/>
    </location>
</feature>
<keyword evidence="6 7" id="KW-0175">Coiled coil</keyword>
<feature type="compositionally biased region" description="Basic residues" evidence="8">
    <location>
        <begin position="376"/>
        <end position="387"/>
    </location>
</feature>
<feature type="compositionally biased region" description="Low complexity" evidence="8">
    <location>
        <begin position="537"/>
        <end position="550"/>
    </location>
</feature>
<feature type="region of interest" description="Disordered" evidence="8">
    <location>
        <begin position="352"/>
        <end position="616"/>
    </location>
</feature>
<evidence type="ECO:0000256" key="2">
    <source>
        <dbReference type="ARBA" id="ARBA00007112"/>
    </source>
</evidence>
<name>A0A0F7STV3_PHARH</name>
<sequence length="1661" mass="177883">MAVKSSQSTTQTPTTGHPSHPTLLPPASNVPAVSSSTKKKKKKAAKKAAQAAAAASTQQPLHPNAHLQIYPDGRLSPPGVDHLDEYSDEEYDHHHHHPEDYEDEDEFAPLDPHHPGSAGFPYPPATGFTKTANGAIAAMGAAFGGMMSGLDYPASGLSPSAHADLVNTATELYRRMEDPSFGETEEYWTSLPSHLRNFIRNALPISPSSTGTFPPFARPNASPPTNSLSVAANSNNTGTVGGGSGLPGQPSTTFAGESRTNTNNAMLAMAQQIVSAAHANARNNGSNQVAFDSTSLDFALQPQLDHALMMEGRARAGVGMGIPNYAVEGVMMLNDRGPDDYDDEVDEFEEDVCTDEDDEDEHYSQPPQPNGETVSTKKKNKKKKKKAGANSNNNGELGQSLPGPPTSALPPTPQSAPVPIHPSLARGQAQGRPLHLQQPSTLPQSNSPLPPTSLINPQPNSHPHSHPQHPHPLAQPLPHPLPSARAKGKKPMAYSPVSTHQSTGLNGTGSPAFSTPLSATNPGAAAVTASGNSPMIAPARSAKAAGKAPSNGPPSNQMHPHVHSPSPIGSTGGSALNGSGGKGGSAGKANSIGGGQGGGQSKSLPPAKIWNTNTNEERERIKDFWLALGEDERRGLVKVEKEAVLRKMKEQQKHSCGCAVCGRKRTAIEEELEVLYDAYYDELEHYANYQQQYAASGGTLPPPAGPGPFPGSVELDRDGALIRPDHLAPTSKPHHQQQQQQHHLHQQQQHQLQLQQQQQQQLQQHHHQRKQEYEHHHDEDDDEEEDEEEDEYSDEGVNDDEEDEDDVDEENEDDGRPHKLNRQASSNQNQQIPLHEQADSGDFFRFGGPLTTVKGILTVADDLLKNDGQKFLEMMEQLAERRLQREEEAALSVEEDDSDLDEDDEDEDEDEEGDDDEDEDEDEEDDDEPLSDEQKMEEGRRMFQIFAARMFEQRVLQAYREKVAQERQLQLLRELEDEEGAAKAKEEKKAMENQKKKEKRRLQKLAKDEEKARKEAALKAEAEALKAKQAAHEREVAKRREDERARREAERKAKAEEAARKEEEKKKRQAEEREREFEQQRKKKEKEEKARLEREVREKERKEKEEKERAEAAKKAAEERARKAREEEARKEVLRKEKEEREAKEEAERMLALKNQEAQRAANAAKTAQLKAQKASAAPTAAATGIATSTTLVPPPSSSSRQTAPSPRKGPSAKPPPVSTTRQGSTPGPSRASPAPQQASQQLPQQVLSPQLQPSAQQQQQQSSMALPPSMIPPPVQFSRQMTIHLQQQQTTYGGVPFSLPPQQQQSAQLNGRSINGSFSGVYGIPGYPGYPQSTGSPMQHRPSGVTASRPSPPPSSMASGGGAGSGGAGSAGSASLTGMFSAQTLLPSSLNSDPFAISPDPIGGRRPSVPHTPIGVGLGSHDHVASPGPSPGLLRGSVSSPMPSLHDFRAIQRPTPISRPNFVNGDPLDSVDESGPLHSGSTSRRSPSPEEGIFGSSALSPDDEIVPRRPSNVAAVWGAPGSSLTSPLGPSPWGSAGGQQAGSANSFASPSSASASPGIWSSSIGAVRAGSVGNGAGLSGWGAVPAGGSPFGTVGGARQGTSFAYGSSSADIKGLNSVGGGGPHNPFSHPSSIGAGPGIGPMGRVVNGFPPFSPPPQPSR</sequence>
<feature type="compositionally biased region" description="Polar residues" evidence="8">
    <location>
        <begin position="1278"/>
        <end position="1293"/>
    </location>
</feature>
<evidence type="ECO:0000256" key="7">
    <source>
        <dbReference type="RuleBase" id="RU049441"/>
    </source>
</evidence>
<accession>A0A0F7STV3</accession>
<feature type="compositionally biased region" description="Polar residues" evidence="8">
    <location>
        <begin position="496"/>
        <end position="521"/>
    </location>
</feature>
<evidence type="ECO:0000313" key="9">
    <source>
        <dbReference type="EMBL" id="CED85607.1"/>
    </source>
</evidence>
<organism evidence="9">
    <name type="scientific">Phaffia rhodozyma</name>
    <name type="common">Yeast</name>
    <name type="synonym">Xanthophyllomyces dendrorhous</name>
    <dbReference type="NCBI Taxonomy" id="264483"/>
    <lineage>
        <taxon>Eukaryota</taxon>
        <taxon>Fungi</taxon>
        <taxon>Dikarya</taxon>
        <taxon>Basidiomycota</taxon>
        <taxon>Agaricomycotina</taxon>
        <taxon>Tremellomycetes</taxon>
        <taxon>Cystofilobasidiales</taxon>
        <taxon>Mrakiaceae</taxon>
        <taxon>Phaffia</taxon>
    </lineage>
</organism>
<proteinExistence type="inferred from homology"/>
<keyword evidence="5 7" id="KW-0346">Stress response</keyword>
<feature type="compositionally biased region" description="Gly residues" evidence="8">
    <location>
        <begin position="1590"/>
        <end position="1599"/>
    </location>
</feature>
<dbReference type="Pfam" id="PF13945">
    <property type="entry name" value="NST1"/>
    <property type="match status" value="1"/>
</dbReference>
<dbReference type="EMBL" id="LN483332">
    <property type="protein sequence ID" value="CED85607.1"/>
    <property type="molecule type" value="Genomic_DNA"/>
</dbReference>
<feature type="compositionally biased region" description="Low complexity" evidence="8">
    <location>
        <begin position="1323"/>
        <end position="1332"/>
    </location>
</feature>
<feature type="compositionally biased region" description="Pro residues" evidence="8">
    <location>
        <begin position="402"/>
        <end position="420"/>
    </location>
</feature>
<protein>
    <recommendedName>
        <fullName evidence="3 7">Stress response protein NST1</fullName>
    </recommendedName>
</protein>
<feature type="compositionally biased region" description="Basic and acidic residues" evidence="8">
    <location>
        <begin position="980"/>
        <end position="995"/>
    </location>
</feature>
<keyword evidence="4 7" id="KW-0963">Cytoplasm</keyword>
<feature type="compositionally biased region" description="Polar residues" evidence="8">
    <location>
        <begin position="1600"/>
        <end position="1611"/>
    </location>
</feature>
<evidence type="ECO:0000256" key="8">
    <source>
        <dbReference type="SAM" id="MobiDB-lite"/>
    </source>
</evidence>
<feature type="region of interest" description="Disordered" evidence="8">
    <location>
        <begin position="1388"/>
        <end position="1661"/>
    </location>
</feature>
<evidence type="ECO:0000256" key="3">
    <source>
        <dbReference type="ARBA" id="ARBA00020733"/>
    </source>
</evidence>
<comment type="similarity">
    <text evidence="2 7">Belongs to the NST1 family.</text>
</comment>
<reference evidence="9" key="1">
    <citation type="submission" date="2014-08" db="EMBL/GenBank/DDBJ databases">
        <authorList>
            <person name="Sharma Rahul"/>
            <person name="Thines Marco"/>
        </authorList>
    </citation>
    <scope>NUCLEOTIDE SEQUENCE</scope>
</reference>